<dbReference type="InterPro" id="IPR035906">
    <property type="entry name" value="MetI-like_sf"/>
</dbReference>
<accession>Q9HKB1</accession>
<protein>
    <submittedName>
        <fullName evidence="9">Probable sugar ABC transporter, permease protein</fullName>
    </submittedName>
</protein>
<reference evidence="9 10" key="1">
    <citation type="journal article" date="2000" name="Nature">
        <title>The genome sequence of the thermoacidophilic scavenger Thermoplasma acidophilum.</title>
        <authorList>
            <person name="Ruepp A."/>
            <person name="Graml W."/>
            <person name="Santos-Martinez M.L."/>
            <person name="Koretke K.K."/>
            <person name="Volker C."/>
            <person name="Mewes H.W."/>
            <person name="Frishman D."/>
            <person name="Stocker S."/>
            <person name="Lupas A.N."/>
            <person name="Baumeister W."/>
        </authorList>
    </citation>
    <scope>NUCLEOTIDE SEQUENCE [LARGE SCALE GENOMIC DNA]</scope>
    <source>
        <strain evidence="10">ATCC 25905 / DSM 1728 / JCM 9062 / NBRC 15155 / AMRC-C165</strain>
    </source>
</reference>
<dbReference type="SUPFAM" id="SSF161098">
    <property type="entry name" value="MetI-like"/>
    <property type="match status" value="1"/>
</dbReference>
<dbReference type="Proteomes" id="UP000001024">
    <property type="component" value="Chromosome"/>
</dbReference>
<evidence type="ECO:0000256" key="7">
    <source>
        <dbReference type="RuleBase" id="RU363032"/>
    </source>
</evidence>
<evidence type="ECO:0000256" key="1">
    <source>
        <dbReference type="ARBA" id="ARBA00004651"/>
    </source>
</evidence>
<keyword evidence="5 7" id="KW-1133">Transmembrane helix</keyword>
<name>Q9HKB1_THEAC</name>
<dbReference type="GO" id="GO:0005886">
    <property type="term" value="C:plasma membrane"/>
    <property type="evidence" value="ECO:0007669"/>
    <property type="project" value="UniProtKB-SubCell"/>
</dbReference>
<dbReference type="InterPro" id="IPR000515">
    <property type="entry name" value="MetI-like"/>
</dbReference>
<feature type="transmembrane region" description="Helical" evidence="7">
    <location>
        <begin position="92"/>
        <end position="114"/>
    </location>
</feature>
<feature type="transmembrane region" description="Helical" evidence="7">
    <location>
        <begin position="223"/>
        <end position="248"/>
    </location>
</feature>
<keyword evidence="4 7" id="KW-0812">Transmembrane</keyword>
<evidence type="ECO:0000313" key="10">
    <source>
        <dbReference type="Proteomes" id="UP000001024"/>
    </source>
</evidence>
<keyword evidence="6 7" id="KW-0472">Membrane</keyword>
<dbReference type="EMBL" id="AL445065">
    <property type="protein sequence ID" value="CAC11828.1"/>
    <property type="molecule type" value="Genomic_DNA"/>
</dbReference>
<comment type="similarity">
    <text evidence="7">Belongs to the binding-protein-dependent transport system permease family.</text>
</comment>
<dbReference type="HOGENOM" id="CLU_016047_0_2_2"/>
<dbReference type="KEGG" id="tac:Ta0690"/>
<dbReference type="STRING" id="273075.gene:9571910"/>
<dbReference type="AlphaFoldDB" id="Q9HKB1"/>
<organism evidence="9 10">
    <name type="scientific">Thermoplasma acidophilum (strain ATCC 25905 / DSM 1728 / JCM 9062 / NBRC 15155 / AMRC-C165)</name>
    <dbReference type="NCBI Taxonomy" id="273075"/>
    <lineage>
        <taxon>Archaea</taxon>
        <taxon>Methanobacteriati</taxon>
        <taxon>Thermoplasmatota</taxon>
        <taxon>Thermoplasmata</taxon>
        <taxon>Thermoplasmatales</taxon>
        <taxon>Thermoplasmataceae</taxon>
        <taxon>Thermoplasma</taxon>
    </lineage>
</organism>
<keyword evidence="3" id="KW-1003">Cell membrane</keyword>
<evidence type="ECO:0000259" key="8">
    <source>
        <dbReference type="PROSITE" id="PS50928"/>
    </source>
</evidence>
<evidence type="ECO:0000256" key="3">
    <source>
        <dbReference type="ARBA" id="ARBA00022475"/>
    </source>
</evidence>
<dbReference type="PaxDb" id="273075-Ta0690"/>
<comment type="subcellular location">
    <subcellularLocation>
        <location evidence="1 7">Cell membrane</location>
        <topology evidence="1 7">Multi-pass membrane protein</topology>
    </subcellularLocation>
</comment>
<dbReference type="PROSITE" id="PS50928">
    <property type="entry name" value="ABC_TM1"/>
    <property type="match status" value="1"/>
</dbReference>
<dbReference type="InParanoid" id="Q9HKB1"/>
<feature type="transmembrane region" description="Helical" evidence="7">
    <location>
        <begin position="29"/>
        <end position="55"/>
    </location>
</feature>
<keyword evidence="2 7" id="KW-0813">Transport</keyword>
<dbReference type="PANTHER" id="PTHR30193:SF37">
    <property type="entry name" value="INNER MEMBRANE ABC TRANSPORTER PERMEASE PROTEIN YCJO"/>
    <property type="match status" value="1"/>
</dbReference>
<evidence type="ECO:0000256" key="5">
    <source>
        <dbReference type="ARBA" id="ARBA00022989"/>
    </source>
</evidence>
<gene>
    <name evidence="9" type="ordered locus">Ta0690</name>
</gene>
<proteinExistence type="inferred from homology"/>
<dbReference type="CDD" id="cd06261">
    <property type="entry name" value="TM_PBP2"/>
    <property type="match status" value="1"/>
</dbReference>
<feature type="transmembrane region" description="Helical" evidence="7">
    <location>
        <begin position="167"/>
        <end position="192"/>
    </location>
</feature>
<dbReference type="GO" id="GO:0055085">
    <property type="term" value="P:transmembrane transport"/>
    <property type="evidence" value="ECO:0007669"/>
    <property type="project" value="InterPro"/>
</dbReference>
<feature type="transmembrane region" description="Helical" evidence="7">
    <location>
        <begin position="126"/>
        <end position="147"/>
    </location>
</feature>
<dbReference type="EnsemblBacteria" id="CAC11828">
    <property type="protein sequence ID" value="CAC11828"/>
    <property type="gene ID" value="CAC11828"/>
</dbReference>
<evidence type="ECO:0000256" key="2">
    <source>
        <dbReference type="ARBA" id="ARBA00022448"/>
    </source>
</evidence>
<keyword evidence="10" id="KW-1185">Reference proteome</keyword>
<dbReference type="Gene3D" id="1.10.3720.10">
    <property type="entry name" value="MetI-like"/>
    <property type="match status" value="1"/>
</dbReference>
<feature type="transmembrane region" description="Helical" evidence="7">
    <location>
        <begin position="275"/>
        <end position="300"/>
    </location>
</feature>
<evidence type="ECO:0000256" key="4">
    <source>
        <dbReference type="ARBA" id="ARBA00022692"/>
    </source>
</evidence>
<feature type="domain" description="ABC transmembrane type-1" evidence="8">
    <location>
        <begin position="89"/>
        <end position="302"/>
    </location>
</feature>
<dbReference type="Pfam" id="PF00528">
    <property type="entry name" value="BPD_transp_1"/>
    <property type="match status" value="1"/>
</dbReference>
<evidence type="ECO:0000313" key="9">
    <source>
        <dbReference type="EMBL" id="CAC11828.1"/>
    </source>
</evidence>
<dbReference type="eggNOG" id="arCOG00157">
    <property type="taxonomic scope" value="Archaea"/>
</dbReference>
<evidence type="ECO:0000256" key="6">
    <source>
        <dbReference type="ARBA" id="ARBA00023136"/>
    </source>
</evidence>
<dbReference type="InterPro" id="IPR051393">
    <property type="entry name" value="ABC_transporter_permease"/>
</dbReference>
<dbReference type="PANTHER" id="PTHR30193">
    <property type="entry name" value="ABC TRANSPORTER PERMEASE PROTEIN"/>
    <property type="match status" value="1"/>
</dbReference>
<sequence>MRSVESNLYRNEKINVRERKKKKRDPERTTGIIFVIPLMIFVIVFTFFPAIYSFAISLFHYDPFFHDIHFVGFSNYLYVIRDPAFIKSLINVLIYTAVVVTVQTFLAFGYALLFNTASKISRVARAIVFIPAVVSPVSMSIIFIWVFSNTGLVNYFLSFFGIPPHNWLFSTVYAFPAIMAMNIFTTAPYFMIVYSAGLQAIPQEVMDAAKIDGLKSGLRRFRYVYFPLMRFSTILVVILGLTGAMQLFDQIYVITDGGPARATYVPLMYIYNRTFVYVGDIGLAAAASFVLFVIILVLTITQRRVITERRW</sequence>